<accession>Q47SP2</accession>
<dbReference type="STRING" id="269800.Tfu_0487"/>
<evidence type="ECO:0000313" key="3">
    <source>
        <dbReference type="EMBL" id="AAZ54525.1"/>
    </source>
</evidence>
<feature type="region of interest" description="Disordered" evidence="1">
    <location>
        <begin position="153"/>
        <end position="174"/>
    </location>
</feature>
<dbReference type="OrthoDB" id="3431473at2"/>
<feature type="compositionally biased region" description="Polar residues" evidence="1">
    <location>
        <begin position="157"/>
        <end position="174"/>
    </location>
</feature>
<dbReference type="KEGG" id="tfu:Tfu_0487"/>
<protein>
    <submittedName>
        <fullName evidence="3">Uncharacterized protein</fullName>
    </submittedName>
</protein>
<feature type="transmembrane region" description="Helical" evidence="2">
    <location>
        <begin position="68"/>
        <end position="88"/>
    </location>
</feature>
<dbReference type="RefSeq" id="WP_011290934.1">
    <property type="nucleotide sequence ID" value="NC_007333.1"/>
</dbReference>
<dbReference type="HOGENOM" id="CLU_1539301_0_0_11"/>
<evidence type="ECO:0000256" key="1">
    <source>
        <dbReference type="SAM" id="MobiDB-lite"/>
    </source>
</evidence>
<keyword evidence="2" id="KW-0812">Transmembrane</keyword>
<keyword evidence="2" id="KW-1133">Transmembrane helix</keyword>
<gene>
    <name evidence="3" type="ordered locus">Tfu_0487</name>
</gene>
<evidence type="ECO:0000256" key="2">
    <source>
        <dbReference type="SAM" id="Phobius"/>
    </source>
</evidence>
<keyword evidence="2" id="KW-0472">Membrane</keyword>
<feature type="transmembrane region" description="Helical" evidence="2">
    <location>
        <begin position="100"/>
        <end position="118"/>
    </location>
</feature>
<feature type="transmembrane region" description="Helical" evidence="2">
    <location>
        <begin position="130"/>
        <end position="147"/>
    </location>
</feature>
<proteinExistence type="predicted"/>
<dbReference type="EMBL" id="CP000088">
    <property type="protein sequence ID" value="AAZ54525.1"/>
    <property type="molecule type" value="Genomic_DNA"/>
</dbReference>
<sequence length="174" mass="17492">MTSSAEHTGERAEPGAEATAGLDRRLMGMLAALNIVFLAALGLVGGIVAGLCAGWASWLWLTGTIGQLLSVATVLLFLLVLFSGARVIGWAVGAKWGPGAFAAGWILAGVLLTGYVAGGDVVMTSTVPTYLFLYGGVGAVIVATVLTPETGDKVTTDGGTSAPTRGTATPPQSD</sequence>
<name>Q47SP2_THEFY</name>
<dbReference type="AlphaFoldDB" id="Q47SP2"/>
<reference evidence="3" key="1">
    <citation type="submission" date="2005-07" db="EMBL/GenBank/DDBJ databases">
        <title>Complete sequence of Thermobifida fusca YX.</title>
        <authorList>
            <consortium name="US DOE Joint Genome Institute"/>
            <person name="Copeland A."/>
            <person name="Lucas S."/>
            <person name="Lapidus A."/>
            <person name="Barry K."/>
            <person name="Detter J.C."/>
            <person name="Glavina T."/>
            <person name="Hammon N."/>
            <person name="Israni S."/>
            <person name="Pitluck S."/>
            <person name="Di Bartolo G."/>
            <person name="Chain P."/>
            <person name="Schmutz J."/>
            <person name="Larimer F."/>
            <person name="Land M."/>
            <person name="Lykidis A."/>
            <person name="Richardson P."/>
        </authorList>
    </citation>
    <scope>NUCLEOTIDE SEQUENCE</scope>
    <source>
        <strain evidence="3">YX</strain>
    </source>
</reference>
<feature type="transmembrane region" description="Helical" evidence="2">
    <location>
        <begin position="31"/>
        <end position="56"/>
    </location>
</feature>
<organism evidence="3">
    <name type="scientific">Thermobifida fusca (strain YX)</name>
    <dbReference type="NCBI Taxonomy" id="269800"/>
    <lineage>
        <taxon>Bacteria</taxon>
        <taxon>Bacillati</taxon>
        <taxon>Actinomycetota</taxon>
        <taxon>Actinomycetes</taxon>
        <taxon>Streptosporangiales</taxon>
        <taxon>Nocardiopsidaceae</taxon>
        <taxon>Thermobifida</taxon>
    </lineage>
</organism>